<dbReference type="Proteomes" id="UP000501945">
    <property type="component" value="Chromosome"/>
</dbReference>
<organism evidence="1 2">
    <name type="scientific">Pseudolactococcus raffinolactis</name>
    <dbReference type="NCBI Taxonomy" id="1366"/>
    <lineage>
        <taxon>Bacteria</taxon>
        <taxon>Bacillati</taxon>
        <taxon>Bacillota</taxon>
        <taxon>Bacilli</taxon>
        <taxon>Lactobacillales</taxon>
        <taxon>Streptococcaceae</taxon>
        <taxon>Pseudolactococcus</taxon>
    </lineage>
</organism>
<dbReference type="OrthoDB" id="2146857at2"/>
<dbReference type="Gene3D" id="3.40.50.360">
    <property type="match status" value="1"/>
</dbReference>
<dbReference type="InterPro" id="IPR001226">
    <property type="entry name" value="Flavodoxin_CS"/>
</dbReference>
<dbReference type="PANTHER" id="PTHR38030:SF2">
    <property type="entry name" value="PROTOPORPHYRINOGEN IX DEHYDROGENASE [QUINONE]"/>
    <property type="match status" value="1"/>
</dbReference>
<dbReference type="InterPro" id="IPR052200">
    <property type="entry name" value="Protoporphyrinogen_IX_DH"/>
</dbReference>
<reference evidence="1 2" key="1">
    <citation type="submission" date="2019-12" db="EMBL/GenBank/DDBJ databases">
        <title>Whole genome sequences of Lactococcus raffinolactis strains isolated from sewage.</title>
        <authorList>
            <person name="Ybazeta G."/>
            <person name="Ross M."/>
            <person name="Brabant-Kirwan D."/>
            <person name="Saleh M."/>
            <person name="Dillon J.A."/>
            <person name="Splinter K."/>
            <person name="Nokhbeh R."/>
        </authorList>
    </citation>
    <scope>NUCLEOTIDE SEQUENCE [LARGE SCALE GENOMIC DNA]</scope>
    <source>
        <strain evidence="1 2">Lr_19_5</strain>
    </source>
</reference>
<dbReference type="SUPFAM" id="SSF52218">
    <property type="entry name" value="Flavoproteins"/>
    <property type="match status" value="1"/>
</dbReference>
<accession>A0A2A5SET1</accession>
<dbReference type="KEGG" id="lrn:CMV25_10195"/>
<gene>
    <name evidence="1" type="ORF">GU336_06540</name>
</gene>
<dbReference type="InterPro" id="IPR029039">
    <property type="entry name" value="Flavoprotein-like_sf"/>
</dbReference>
<evidence type="ECO:0000313" key="2">
    <source>
        <dbReference type="Proteomes" id="UP000501945"/>
    </source>
</evidence>
<dbReference type="PROSITE" id="PS00201">
    <property type="entry name" value="FLAVODOXIN"/>
    <property type="match status" value="1"/>
</dbReference>
<evidence type="ECO:0000313" key="1">
    <source>
        <dbReference type="EMBL" id="QIW53821.1"/>
    </source>
</evidence>
<dbReference type="AlphaFoldDB" id="A0A2A5SET1"/>
<dbReference type="GeneID" id="93295115"/>
<dbReference type="GO" id="GO:0009055">
    <property type="term" value="F:electron transfer activity"/>
    <property type="evidence" value="ECO:0007669"/>
    <property type="project" value="InterPro"/>
</dbReference>
<name>A0A2A5SET1_9LACT</name>
<proteinExistence type="predicted"/>
<dbReference type="GO" id="GO:0010181">
    <property type="term" value="F:FMN binding"/>
    <property type="evidence" value="ECO:0007669"/>
    <property type="project" value="InterPro"/>
</dbReference>
<dbReference type="GO" id="GO:0006783">
    <property type="term" value="P:heme biosynthetic process"/>
    <property type="evidence" value="ECO:0007669"/>
    <property type="project" value="TreeGrafter"/>
</dbReference>
<sequence length="175" mass="19641">MNNIAVVYQTHYGTTLKYAEWIAESLDADLLNRKKVSVSDLSQYDMIIYGGGLYAGSILGVDLVSKSKFKHLVIFTVGLADPKIMNYSEIMAKGFPNQAYQPNQVYHFRGGIDYQKLSFLHRGLMALLKKTVEKKSDSEMSAEGKAILETNGEKVDFTDKKMISPLISYVKNVKL</sequence>
<dbReference type="GO" id="GO:0070819">
    <property type="term" value="F:menaquinone-dependent protoporphyrinogen oxidase activity"/>
    <property type="evidence" value="ECO:0007669"/>
    <property type="project" value="TreeGrafter"/>
</dbReference>
<dbReference type="STRING" id="1348633.GCA_001591765_00720"/>
<dbReference type="Pfam" id="PF12724">
    <property type="entry name" value="Flavodoxin_5"/>
    <property type="match status" value="1"/>
</dbReference>
<dbReference type="RefSeq" id="WP_061774264.1">
    <property type="nucleotide sequence ID" value="NZ_BAAAXH010000082.1"/>
</dbReference>
<dbReference type="PANTHER" id="PTHR38030">
    <property type="entry name" value="PROTOPORPHYRINOGEN IX DEHYDROGENASE [MENAQUINONE]"/>
    <property type="match status" value="1"/>
</dbReference>
<dbReference type="InterPro" id="IPR026816">
    <property type="entry name" value="Flavodoxin_dom"/>
</dbReference>
<protein>
    <submittedName>
        <fullName evidence="1">Flavodoxin</fullName>
    </submittedName>
</protein>
<dbReference type="EMBL" id="CP047616">
    <property type="protein sequence ID" value="QIW53821.1"/>
    <property type="molecule type" value="Genomic_DNA"/>
</dbReference>